<sequence>MIMKSLQPQFARHLMGFPHVDFGSLVHALYDIEEGIVRGLWPESFLLDSKGKKPTIGKRLGDVSAIVPLDRGPLDIIKELGKLLEFIIRHHPMMNLHCAYHQGPGHDTNRCFALRHAIQDLIDQVPPPTGGIHHMDFVQDDVIHMLSWGDGLLEMIVPDDGYEIVMTRSGRMAQDAPPVTRPFGGMDSHEEVRREDDEILRQL</sequence>
<feature type="compositionally biased region" description="Basic and acidic residues" evidence="1">
    <location>
        <begin position="187"/>
        <end position="203"/>
    </location>
</feature>
<dbReference type="EMBL" id="QGNW01001460">
    <property type="protein sequence ID" value="RVW40353.1"/>
    <property type="molecule type" value="Genomic_DNA"/>
</dbReference>
<dbReference type="Proteomes" id="UP000288805">
    <property type="component" value="Unassembled WGS sequence"/>
</dbReference>
<proteinExistence type="predicted"/>
<name>A0A438DXY3_VITVI</name>
<protein>
    <submittedName>
        <fullName evidence="2">Uncharacterized protein</fullName>
    </submittedName>
</protein>
<accession>A0A438DXY3</accession>
<evidence type="ECO:0000313" key="3">
    <source>
        <dbReference type="Proteomes" id="UP000288805"/>
    </source>
</evidence>
<dbReference type="AlphaFoldDB" id="A0A438DXY3"/>
<comment type="caution">
    <text evidence="2">The sequence shown here is derived from an EMBL/GenBank/DDBJ whole genome shotgun (WGS) entry which is preliminary data.</text>
</comment>
<gene>
    <name evidence="2" type="ORF">CK203_092451</name>
</gene>
<evidence type="ECO:0000256" key="1">
    <source>
        <dbReference type="SAM" id="MobiDB-lite"/>
    </source>
</evidence>
<organism evidence="2 3">
    <name type="scientific">Vitis vinifera</name>
    <name type="common">Grape</name>
    <dbReference type="NCBI Taxonomy" id="29760"/>
    <lineage>
        <taxon>Eukaryota</taxon>
        <taxon>Viridiplantae</taxon>
        <taxon>Streptophyta</taxon>
        <taxon>Embryophyta</taxon>
        <taxon>Tracheophyta</taxon>
        <taxon>Spermatophyta</taxon>
        <taxon>Magnoliopsida</taxon>
        <taxon>eudicotyledons</taxon>
        <taxon>Gunneridae</taxon>
        <taxon>Pentapetalae</taxon>
        <taxon>rosids</taxon>
        <taxon>Vitales</taxon>
        <taxon>Vitaceae</taxon>
        <taxon>Viteae</taxon>
        <taxon>Vitis</taxon>
    </lineage>
</organism>
<reference evidence="2 3" key="1">
    <citation type="journal article" date="2018" name="PLoS Genet.">
        <title>Population sequencing reveals clonal diversity and ancestral inbreeding in the grapevine cultivar Chardonnay.</title>
        <authorList>
            <person name="Roach M.J."/>
            <person name="Johnson D.L."/>
            <person name="Bohlmann J."/>
            <person name="van Vuuren H.J."/>
            <person name="Jones S.J."/>
            <person name="Pretorius I.S."/>
            <person name="Schmidt S.A."/>
            <person name="Borneman A.R."/>
        </authorList>
    </citation>
    <scope>NUCLEOTIDE SEQUENCE [LARGE SCALE GENOMIC DNA]</scope>
    <source>
        <strain evidence="3">cv. Chardonnay</strain>
        <tissue evidence="2">Leaf</tissue>
    </source>
</reference>
<evidence type="ECO:0000313" key="2">
    <source>
        <dbReference type="EMBL" id="RVW40353.1"/>
    </source>
</evidence>
<feature type="region of interest" description="Disordered" evidence="1">
    <location>
        <begin position="175"/>
        <end position="203"/>
    </location>
</feature>